<dbReference type="EMBL" id="CP033073">
    <property type="protein sequence ID" value="AYN37944.1"/>
    <property type="molecule type" value="Genomic_DNA"/>
</dbReference>
<dbReference type="GO" id="GO:0004222">
    <property type="term" value="F:metalloendopeptidase activity"/>
    <property type="evidence" value="ECO:0007669"/>
    <property type="project" value="InterPro"/>
</dbReference>
<dbReference type="Gene3D" id="1.10.390.10">
    <property type="entry name" value="Neutral Protease Domain 2"/>
    <property type="match status" value="1"/>
</dbReference>
<dbReference type="InterPro" id="IPR011096">
    <property type="entry name" value="FTP_domain"/>
</dbReference>
<keyword evidence="4" id="KW-0732">Signal</keyword>
<protein>
    <submittedName>
        <fullName evidence="13">M4 family peptidase</fullName>
    </submittedName>
</protein>
<gene>
    <name evidence="13" type="ORF">D9753_02095</name>
</gene>
<dbReference type="Gene3D" id="3.10.170.10">
    <property type="match status" value="1"/>
</dbReference>
<feature type="active site" description="Proton donor" evidence="8">
    <location>
        <position position="557"/>
    </location>
</feature>
<evidence type="ECO:0000256" key="2">
    <source>
        <dbReference type="ARBA" id="ARBA00022670"/>
    </source>
</evidence>
<dbReference type="Pfam" id="PF01447">
    <property type="entry name" value="Peptidase_M4"/>
    <property type="match status" value="1"/>
</dbReference>
<proteinExistence type="inferred from homology"/>
<keyword evidence="5" id="KW-0378">Hydrolase</keyword>
<dbReference type="AlphaFoldDB" id="A0A3G2J6W2"/>
<dbReference type="InterPro" id="IPR023612">
    <property type="entry name" value="Peptidase_M4"/>
</dbReference>
<dbReference type="CDD" id="cd09597">
    <property type="entry name" value="M4_TLP"/>
    <property type="match status" value="1"/>
</dbReference>
<evidence type="ECO:0000256" key="1">
    <source>
        <dbReference type="ARBA" id="ARBA00009388"/>
    </source>
</evidence>
<dbReference type="InterPro" id="IPR050728">
    <property type="entry name" value="Zinc_Metalloprotease_M4"/>
</dbReference>
<dbReference type="SUPFAM" id="SSF55486">
    <property type="entry name" value="Metalloproteases ('zincins'), catalytic domain"/>
    <property type="match status" value="1"/>
</dbReference>
<evidence type="ECO:0000259" key="10">
    <source>
        <dbReference type="Pfam" id="PF01447"/>
    </source>
</evidence>
<dbReference type="OrthoDB" id="291295at2"/>
<evidence type="ECO:0000313" key="13">
    <source>
        <dbReference type="EMBL" id="AYN37944.1"/>
    </source>
</evidence>
<dbReference type="Pfam" id="PF07504">
    <property type="entry name" value="FTP"/>
    <property type="match status" value="1"/>
</dbReference>
<sequence length="971" mass="101422">MGLPGGGPAAGTAARRWGVGETVRHSGTGSGHPGAAKRTRRKPLFGAAALLGAVALVVPAAPARAVPAAPGVAAAGEGTATPALVDGIREPAPAARTAADAARAYLARRTDRYRIADPARDLRPAGTLTSGGRETVRLQQTYHGVPVLGGQYIVRMEREDGRRTVTGTSGRYFTGLHTGTTAGIGDDLAVERAVDAVRQDLTARAFGARTDDGNTPLTGTSHGLAVLPTGTGVLTRHITVRGTDPAHGEPVLREVYIDARAGYPVLRYSAVRTFAAPGTRPVRATTPAPGTTTARGGAVRPPAGEPAPGTTGSGVRLDGTTVPLGITHDDTRDTYVLRDGTRIRSTPGNVLATWDASGRWASDLSGAWPDGLEQVASPTPEFGAEATASGAVDAHWAAGQVYDYYRTAFGRDSLDGHGMTVNSLVGATDYGQPYVNAFWDGRKMVYGTGDAEYRPLSAALDVVGHEMTHAVIEHSADLVYAGQSGAMNEALADYFGNAIESDARHLPMDDPDSGLLGETLCRTKDPRTCAVRDLNDARTTAGSFLGVGFGTDNGGVHLNSTIFGGALWDIRQDLGPRLADAVVYKALTEYLTPLDGFTQGRDTVLAAARQLRVGGKNLAAVRRAFTAHGIVPHWEKALGIDSEVLLSRVETYDTHLGAGGGWWVASDSDASGSQPYSVWAGRTDGRKRPRLISPDDGRYHVNPATDGTTVVWQAHGADGVDILARSLAGGPVRTLWHGRSVGTTLGVDGDIVTFAYNNYGGRAGVAYLSLKDPSDVVTIGGGTYHRATFPSVSGGRIVYQDRQRVSAVYEATTRLIDVATGEQTVVQQAGPETSLGPTALTGDHVYWLLDAVDQNGATTLRRAGLDGSDVTDLSPETGPHALNIADLTASARAVTVVARTPSSGTGNAALAKLWQFAPHHEGRGTHRARVSCNRGEQLSAAAAGGTRVVWLDATTGHGDVVTRARPHGRCA</sequence>
<dbReference type="PANTHER" id="PTHR33794:SF1">
    <property type="entry name" value="BACILLOLYSIN"/>
    <property type="match status" value="1"/>
</dbReference>
<dbReference type="Proteomes" id="UP000268329">
    <property type="component" value="Chromosome"/>
</dbReference>
<dbReference type="Pfam" id="PF02868">
    <property type="entry name" value="Peptidase_M4_C"/>
    <property type="match status" value="1"/>
</dbReference>
<evidence type="ECO:0000256" key="6">
    <source>
        <dbReference type="ARBA" id="ARBA00022833"/>
    </source>
</evidence>
<keyword evidence="7" id="KW-0482">Metalloprotease</keyword>
<comment type="similarity">
    <text evidence="1">Belongs to the peptidase M4 family.</text>
</comment>
<reference evidence="13 14" key="1">
    <citation type="submission" date="2018-10" db="EMBL/GenBank/DDBJ databases">
        <title>The genome of Streptomyces dangxiongensis Z022.</title>
        <authorList>
            <person name="Zhang B."/>
        </authorList>
    </citation>
    <scope>NUCLEOTIDE SEQUENCE [LARGE SCALE GENOMIC DNA]</scope>
    <source>
        <strain evidence="13 14">Z022</strain>
    </source>
</reference>
<dbReference type="InterPro" id="IPR001570">
    <property type="entry name" value="Peptidase_M4_C_domain"/>
</dbReference>
<feature type="domain" description="Peptidase M4 C-terminal" evidence="11">
    <location>
        <begin position="476"/>
        <end position="630"/>
    </location>
</feature>
<evidence type="ECO:0000256" key="8">
    <source>
        <dbReference type="PIRSR" id="PIRSR623612-1"/>
    </source>
</evidence>
<name>A0A3G2J6W2_9ACTN</name>
<evidence type="ECO:0000256" key="9">
    <source>
        <dbReference type="SAM" id="MobiDB-lite"/>
    </source>
</evidence>
<feature type="region of interest" description="Disordered" evidence="9">
    <location>
        <begin position="279"/>
        <end position="324"/>
    </location>
</feature>
<evidence type="ECO:0000259" key="12">
    <source>
        <dbReference type="Pfam" id="PF07504"/>
    </source>
</evidence>
<accession>A0A3G2J6W2</accession>
<feature type="active site" evidence="8">
    <location>
        <position position="466"/>
    </location>
</feature>
<keyword evidence="3" id="KW-0479">Metal-binding</keyword>
<dbReference type="KEGG" id="sdd:D9753_02095"/>
<keyword evidence="2" id="KW-0645">Protease</keyword>
<feature type="domain" description="FTP" evidence="12">
    <location>
        <begin position="135"/>
        <end position="155"/>
    </location>
</feature>
<dbReference type="InterPro" id="IPR013856">
    <property type="entry name" value="Peptidase_M4_domain"/>
</dbReference>
<dbReference type="Gene3D" id="3.10.450.490">
    <property type="match status" value="1"/>
</dbReference>
<evidence type="ECO:0000256" key="5">
    <source>
        <dbReference type="ARBA" id="ARBA00022801"/>
    </source>
</evidence>
<dbReference type="PRINTS" id="PR00730">
    <property type="entry name" value="THERMOLYSIN"/>
</dbReference>
<evidence type="ECO:0000313" key="14">
    <source>
        <dbReference type="Proteomes" id="UP000268329"/>
    </source>
</evidence>
<keyword evidence="6" id="KW-0862">Zinc</keyword>
<dbReference type="PANTHER" id="PTHR33794">
    <property type="entry name" value="BACILLOLYSIN"/>
    <property type="match status" value="1"/>
</dbReference>
<feature type="domain" description="Peptidase M4" evidence="10">
    <location>
        <begin position="311"/>
        <end position="473"/>
    </location>
</feature>
<feature type="compositionally biased region" description="Low complexity" evidence="9">
    <location>
        <begin position="279"/>
        <end position="314"/>
    </location>
</feature>
<evidence type="ECO:0000256" key="3">
    <source>
        <dbReference type="ARBA" id="ARBA00022723"/>
    </source>
</evidence>
<organism evidence="13 14">
    <name type="scientific">Streptomyces dangxiongensis</name>
    <dbReference type="NCBI Taxonomy" id="1442032"/>
    <lineage>
        <taxon>Bacteria</taxon>
        <taxon>Bacillati</taxon>
        <taxon>Actinomycetota</taxon>
        <taxon>Actinomycetes</taxon>
        <taxon>Kitasatosporales</taxon>
        <taxon>Streptomycetaceae</taxon>
        <taxon>Streptomyces</taxon>
    </lineage>
</organism>
<evidence type="ECO:0000256" key="4">
    <source>
        <dbReference type="ARBA" id="ARBA00022729"/>
    </source>
</evidence>
<evidence type="ECO:0000256" key="7">
    <source>
        <dbReference type="ARBA" id="ARBA00023049"/>
    </source>
</evidence>
<dbReference type="GO" id="GO:0046872">
    <property type="term" value="F:metal ion binding"/>
    <property type="evidence" value="ECO:0007669"/>
    <property type="project" value="UniProtKB-KW"/>
</dbReference>
<evidence type="ECO:0000259" key="11">
    <source>
        <dbReference type="Pfam" id="PF02868"/>
    </source>
</evidence>
<keyword evidence="14" id="KW-1185">Reference proteome</keyword>
<dbReference type="InterPro" id="IPR027268">
    <property type="entry name" value="Peptidase_M4/M1_CTD_sf"/>
</dbReference>
<dbReference type="GO" id="GO:0006508">
    <property type="term" value="P:proteolysis"/>
    <property type="evidence" value="ECO:0007669"/>
    <property type="project" value="UniProtKB-KW"/>
</dbReference>